<keyword evidence="2" id="KW-1185">Reference proteome</keyword>
<gene>
    <name evidence="1" type="ORF">V1525DRAFT_422869</name>
</gene>
<dbReference type="EMBL" id="MU971610">
    <property type="protein sequence ID" value="KAK9233765.1"/>
    <property type="molecule type" value="Genomic_DNA"/>
</dbReference>
<proteinExistence type="predicted"/>
<organism evidence="1 2">
    <name type="scientific">Lipomyces kononenkoae</name>
    <name type="common">Yeast</name>
    <dbReference type="NCBI Taxonomy" id="34357"/>
    <lineage>
        <taxon>Eukaryota</taxon>
        <taxon>Fungi</taxon>
        <taxon>Dikarya</taxon>
        <taxon>Ascomycota</taxon>
        <taxon>Saccharomycotina</taxon>
        <taxon>Lipomycetes</taxon>
        <taxon>Lipomycetales</taxon>
        <taxon>Lipomycetaceae</taxon>
        <taxon>Lipomyces</taxon>
    </lineage>
</organism>
<accession>A0ACC3SQA6</accession>
<evidence type="ECO:0000313" key="2">
    <source>
        <dbReference type="Proteomes" id="UP001433508"/>
    </source>
</evidence>
<protein>
    <submittedName>
        <fullName evidence="1">Uncharacterized protein</fullName>
    </submittedName>
</protein>
<sequence length="165" mass="19175">MDLGKKLSQRNAEKRQRHAEAWGTIFAAAVDAYMEWQVQPTLKDHMPRLCLLVDINHAKYVQLRPDNRVVQLIKLGYMTNAPVGPTIAFSFEVLKFFHMLKNTGGLSAEAFAKVLRESLAQSYLQRFPNMEKTFRDTYYRWLQVHYDARKRQDDAIELTVQPSGK</sequence>
<name>A0ACC3SQA6_LIPKO</name>
<reference evidence="2" key="1">
    <citation type="journal article" date="2024" name="Front. Bioeng. Biotechnol.">
        <title>Genome-scale model development and genomic sequencing of the oleaginous clade Lipomyces.</title>
        <authorList>
            <person name="Czajka J.J."/>
            <person name="Han Y."/>
            <person name="Kim J."/>
            <person name="Mondo S.J."/>
            <person name="Hofstad B.A."/>
            <person name="Robles A."/>
            <person name="Haridas S."/>
            <person name="Riley R."/>
            <person name="LaButti K."/>
            <person name="Pangilinan J."/>
            <person name="Andreopoulos W."/>
            <person name="Lipzen A."/>
            <person name="Yan J."/>
            <person name="Wang M."/>
            <person name="Ng V."/>
            <person name="Grigoriev I.V."/>
            <person name="Spatafora J.W."/>
            <person name="Magnuson J.K."/>
            <person name="Baker S.E."/>
            <person name="Pomraning K.R."/>
        </authorList>
    </citation>
    <scope>NUCLEOTIDE SEQUENCE [LARGE SCALE GENOMIC DNA]</scope>
    <source>
        <strain evidence="2">CBS 7786</strain>
    </source>
</reference>
<dbReference type="Proteomes" id="UP001433508">
    <property type="component" value="Unassembled WGS sequence"/>
</dbReference>
<comment type="caution">
    <text evidence="1">The sequence shown here is derived from an EMBL/GenBank/DDBJ whole genome shotgun (WGS) entry which is preliminary data.</text>
</comment>
<evidence type="ECO:0000313" key="1">
    <source>
        <dbReference type="EMBL" id="KAK9233765.1"/>
    </source>
</evidence>